<dbReference type="AlphaFoldDB" id="A0A9N9E693"/>
<feature type="non-terminal residue" evidence="1">
    <location>
        <position position="1"/>
    </location>
</feature>
<evidence type="ECO:0000313" key="2">
    <source>
        <dbReference type="Proteomes" id="UP000789342"/>
    </source>
</evidence>
<reference evidence="1" key="1">
    <citation type="submission" date="2021-06" db="EMBL/GenBank/DDBJ databases">
        <authorList>
            <person name="Kallberg Y."/>
            <person name="Tangrot J."/>
            <person name="Rosling A."/>
        </authorList>
    </citation>
    <scope>NUCLEOTIDE SEQUENCE</scope>
    <source>
        <strain evidence="1">CL551</strain>
    </source>
</reference>
<dbReference type="Proteomes" id="UP000789342">
    <property type="component" value="Unassembled WGS sequence"/>
</dbReference>
<comment type="caution">
    <text evidence="1">The sequence shown here is derived from an EMBL/GenBank/DDBJ whole genome shotgun (WGS) entry which is preliminary data.</text>
</comment>
<sequence length="110" mass="12934">TFRGFDKEVLSFSFNTLSYFSENHRDLVKGSVNDLEPLGKINNLADPYLRIIDESVESCEEFSKRFSEFLEFFNSGIMDIEELLQKIENKMDETIYERMLEQKKISMNGI</sequence>
<dbReference type="EMBL" id="CAJVPV010011875">
    <property type="protein sequence ID" value="CAG8665313.1"/>
    <property type="molecule type" value="Genomic_DNA"/>
</dbReference>
<accession>A0A9N9E693</accession>
<protein>
    <submittedName>
        <fullName evidence="1">17502_t:CDS:1</fullName>
    </submittedName>
</protein>
<gene>
    <name evidence="1" type="ORF">AMORRO_LOCUS10586</name>
</gene>
<name>A0A9N9E693_9GLOM</name>
<proteinExistence type="predicted"/>
<evidence type="ECO:0000313" key="1">
    <source>
        <dbReference type="EMBL" id="CAG8665313.1"/>
    </source>
</evidence>
<keyword evidence="2" id="KW-1185">Reference proteome</keyword>
<organism evidence="1 2">
    <name type="scientific">Acaulospora morrowiae</name>
    <dbReference type="NCBI Taxonomy" id="94023"/>
    <lineage>
        <taxon>Eukaryota</taxon>
        <taxon>Fungi</taxon>
        <taxon>Fungi incertae sedis</taxon>
        <taxon>Mucoromycota</taxon>
        <taxon>Glomeromycotina</taxon>
        <taxon>Glomeromycetes</taxon>
        <taxon>Diversisporales</taxon>
        <taxon>Acaulosporaceae</taxon>
        <taxon>Acaulospora</taxon>
    </lineage>
</organism>